<keyword evidence="1" id="KW-0732">Signal</keyword>
<dbReference type="PROSITE" id="PS51257">
    <property type="entry name" value="PROKAR_LIPOPROTEIN"/>
    <property type="match status" value="1"/>
</dbReference>
<evidence type="ECO:0000313" key="3">
    <source>
        <dbReference type="EMBL" id="SPE23394.1"/>
    </source>
</evidence>
<dbReference type="EMBL" id="OKRB01000096">
    <property type="protein sequence ID" value="SPE23394.1"/>
    <property type="molecule type" value="Genomic_DNA"/>
</dbReference>
<evidence type="ECO:0000313" key="4">
    <source>
        <dbReference type="Proteomes" id="UP000239735"/>
    </source>
</evidence>
<feature type="signal peptide" evidence="1">
    <location>
        <begin position="1"/>
        <end position="32"/>
    </location>
</feature>
<feature type="domain" description="Peptidase S55" evidence="2">
    <location>
        <begin position="1"/>
        <end position="177"/>
    </location>
</feature>
<dbReference type="Pfam" id="PF05580">
    <property type="entry name" value="Peptidase_S55"/>
    <property type="match status" value="1"/>
</dbReference>
<evidence type="ECO:0000259" key="2">
    <source>
        <dbReference type="PROSITE" id="PS51494"/>
    </source>
</evidence>
<dbReference type="PROSITE" id="PS51494">
    <property type="entry name" value="SPOIVB"/>
    <property type="match status" value="1"/>
</dbReference>
<feature type="chain" id="PRO_5014938608" description="Peptidase S55 domain-containing protein" evidence="1">
    <location>
        <begin position="33"/>
        <end position="666"/>
    </location>
</feature>
<accession>A0A2N9LJS2</accession>
<proteinExistence type="predicted"/>
<dbReference type="OrthoDB" id="9765242at2"/>
<protein>
    <recommendedName>
        <fullName evidence="2">Peptidase S55 domain-containing protein</fullName>
    </recommendedName>
</protein>
<evidence type="ECO:0000256" key="1">
    <source>
        <dbReference type="SAM" id="SignalP"/>
    </source>
</evidence>
<sequence>METYRKGTNRARKPAAWLVAAALASSCSSLLAAQSAEVAANPPAAAPEPVRAGSVPPPNSGFFPLSQVRRGLMATAWTVFEGTTPEPMQVQILGILRGARGPGQDLILAQLKGAKAEYTGVVDGMSGSPVYIGNKLIGSISYRIGVFTKDPIAGITPIEQMLEVQKMPISDLTPVDAETALLEKYPLSGSDDSASGSSASASSSAAVNLLSAGNMTFQPLETPLIMSGFAPAAIRFWQQQTAGTALQPVAAGGALGGAAAFGSGSSAPDSTDAAASLSPAAARASLEPGSAVSMQLVRGDLEIAATCTVTYIDPKQLLACGHPVLGAGPVSLPMTTAEVVTTLASPLDAFKIINTGATVGAFTQDRESAIRGVLGAQAHMIPMHVALDAPGGPHKVNVEILDLPSLTPLAMQVVLLDSLLQSNESSESLSYHITGNVDLAGFPPVPLDVWASAGEPAPASMQAALLAGDRFTRVYSNSARQGVVREINLHVQAVPRSVQVTLEQARLISTDIVHAGDTIEVEATLRPWQQPARNVRIAVKLPVRLPAGNVRILVSDGATLDRTLNQPRLPAQPPDLAMVLTEAREQHPADRIYVSLLAPEAQGELHGETLTSLPLSVANALEPLRNAQNAGLNGESAVVAAEAPAGGVLSGFQILNLHIEPGGGLN</sequence>
<organism evidence="3 4">
    <name type="scientific">Candidatus Sulfuritelmatomonas gaucii</name>
    <dbReference type="NCBI Taxonomy" id="2043161"/>
    <lineage>
        <taxon>Bacteria</taxon>
        <taxon>Pseudomonadati</taxon>
        <taxon>Acidobacteriota</taxon>
        <taxon>Terriglobia</taxon>
        <taxon>Terriglobales</taxon>
        <taxon>Acidobacteriaceae</taxon>
        <taxon>Candidatus Sulfuritelmatomonas</taxon>
    </lineage>
</organism>
<dbReference type="AlphaFoldDB" id="A0A2N9LJS2"/>
<reference evidence="4" key="1">
    <citation type="submission" date="2018-02" db="EMBL/GenBank/DDBJ databases">
        <authorList>
            <person name="Hausmann B."/>
        </authorList>
    </citation>
    <scope>NUCLEOTIDE SEQUENCE [LARGE SCALE GENOMIC DNA]</scope>
    <source>
        <strain evidence="4">Peat soil MAG SbA5</strain>
    </source>
</reference>
<dbReference type="InterPro" id="IPR008763">
    <property type="entry name" value="Peptidase_S55"/>
</dbReference>
<name>A0A2N9LJS2_9BACT</name>
<dbReference type="Proteomes" id="UP000239735">
    <property type="component" value="Unassembled WGS sequence"/>
</dbReference>
<gene>
    <name evidence="3" type="ORF">SBA5_390009</name>
</gene>